<dbReference type="OrthoDB" id="8527901at2"/>
<keyword evidence="4" id="KW-1185">Reference proteome</keyword>
<evidence type="ECO:0000313" key="3">
    <source>
        <dbReference type="EMBL" id="NAW34798.1"/>
    </source>
</evidence>
<feature type="region of interest" description="Disordered" evidence="2">
    <location>
        <begin position="1361"/>
        <end position="1391"/>
    </location>
</feature>
<sequence>MTEPSVPMSELPEPQSTRWQPLRCGLVEIFYYDEEVFHFHDGRLLLRGNNGTGKSKVMALTLPFLLDGQLLPSRVEPDGDSAKRMEWNLLVGEYQERLGYTWLEFGRLGDEGPETFTVGCGLKAVAGRPVRSWFFTTSQRVGRELFLIDNGRSVSRERLGQALGNVGQLYDRAADYRRAIDERLFHLGEQRYGALLDLLLQLRQPQLAKKPDPNRLSQALSDALPPLGRGLIGEVAEAYRSLDVYREEIQGLEETARAVEAFLGHYRHYAGIAVRRRADFLTTAHADYERVRLQLGRDRQAHAEGLESREALGESRELLAEQQRELAARQRTLEASDAMRSAEALRNADELARQRRARADLESRRLARERESDRRAEARLLEAEASLENGAANLEARRDESAALADAAGVGGDHRREIATRLSAETGEQVPPDARGVESLQQALRDLQRRREEGVKHLNRRLDEIDKAERAFHRVEDAVRREEETLASREEECQEATSARAEAAESLQATWREHLAALKELKPEDPEALLAELAPWCDHLSGDDPAEAGLSMARDARREALGQQRHTLEQRHRELDLERSELEQERQRLETGEARVPPAPHTRGEGNRDARPGAPLWQLVDFQAGLEASQRAGLEAALEASGLLDAWVMPDGELLAPDTWDTLLTPLADGAIRPGKESLATVLCPDLPEHSPVSLAVVETLLAGIGLGVSEGFAWVSPEGAWRLGPLGGQWGKDEALYIGHAARESARQRRLAEIAQMLEGLAKEADGITAELEHLDACLEVIDQEWQGRPSAQALRDAHAAEAAARRARDTQAARLEHAQARREEALEALEAQRGELYIAAEDLRLPAEREPLARLQSALNDYRLAISELLQAITSWQQARLRCDELKEEHQLAREALAQAEREQAEAEEQASEAEVRRDTLRDTMGAEVQELERQLAAIQERSEALATEQRELDTRHETLLGEVARLAEKVTQGEQRLGELDERRAGRIADFRSLVEEGLLRVAAPERFMDEEAPGSWAADPAVRLARSAAQATAAINADDESWHAHQGRLHEHIKLLTDVLSRGGHDCIAEARDDLLLVRIVFQGRRQDPDALHRQLNEEISQRQALLNARERELLENYLIDEVASHIQERITDTERHVREMNGELESRPTSTGMRLRIRWQPLGEGQSAGGMTAPAGLEDVCQRLRRQALDAWSVEDREVVGDFLRRRIEEARANDEGGALQEILERALDYRFWHRFVVERHQNGQWRPAYGPASGGERALVITLPLFAAAASHYGSAHEQAPRLVMLDEVFAGIDDDARAKSMGLLAQFDLDAVMTSEREWGCYPDVPGLAIAQLVRREGVDAVHVTRWKWDGKSRTRDEVPVSQAPQEVAEPAETSAPGGMDSLF</sequence>
<dbReference type="Proteomes" id="UP000487929">
    <property type="component" value="Unassembled WGS sequence"/>
</dbReference>
<reference evidence="3 4" key="1">
    <citation type="submission" date="2019-12" db="EMBL/GenBank/DDBJ databases">
        <title>Draft genome sequencing of Halomonas alimentaria DSM 15356.</title>
        <authorList>
            <person name="Pandiyan K."/>
            <person name="Kushwaha P."/>
            <person name="Gowdham M."/>
            <person name="Chakdar H."/>
            <person name="Singh A."/>
            <person name="Kumar M."/>
            <person name="Saxena A.K."/>
        </authorList>
    </citation>
    <scope>NUCLEOTIDE SEQUENCE [LARGE SCALE GENOMIC DNA]</scope>
    <source>
        <strain evidence="3 4">DSM 15356</strain>
    </source>
</reference>
<feature type="coiled-coil region" evidence="1">
    <location>
        <begin position="437"/>
        <end position="499"/>
    </location>
</feature>
<gene>
    <name evidence="3" type="ORF">GRB96_10280</name>
</gene>
<dbReference type="SUPFAM" id="SSF52540">
    <property type="entry name" value="P-loop containing nucleoside triphosphate hydrolases"/>
    <property type="match status" value="2"/>
</dbReference>
<dbReference type="NCBIfam" id="TIGR02680">
    <property type="entry name" value="TIGR02680 family protein"/>
    <property type="match status" value="1"/>
</dbReference>
<evidence type="ECO:0000256" key="1">
    <source>
        <dbReference type="SAM" id="Coils"/>
    </source>
</evidence>
<dbReference type="InterPro" id="IPR013496">
    <property type="entry name" value="CHP02680"/>
</dbReference>
<dbReference type="EMBL" id="WUTT01000001">
    <property type="protein sequence ID" value="NAW34798.1"/>
    <property type="molecule type" value="Genomic_DNA"/>
</dbReference>
<name>A0A7X4W5L6_9GAMM</name>
<feature type="region of interest" description="Disordered" evidence="2">
    <location>
        <begin position="563"/>
        <end position="610"/>
    </location>
</feature>
<protein>
    <submittedName>
        <fullName evidence="3">TIGR02680 family protein</fullName>
    </submittedName>
</protein>
<evidence type="ECO:0000313" key="4">
    <source>
        <dbReference type="Proteomes" id="UP000487929"/>
    </source>
</evidence>
<dbReference type="Gene3D" id="3.40.50.300">
    <property type="entry name" value="P-loop containing nucleotide triphosphate hydrolases"/>
    <property type="match status" value="1"/>
</dbReference>
<feature type="compositionally biased region" description="Basic and acidic residues" evidence="2">
    <location>
        <begin position="563"/>
        <end position="593"/>
    </location>
</feature>
<feature type="region of interest" description="Disordered" evidence="2">
    <location>
        <begin position="356"/>
        <end position="375"/>
    </location>
</feature>
<evidence type="ECO:0000256" key="2">
    <source>
        <dbReference type="SAM" id="MobiDB-lite"/>
    </source>
</evidence>
<proteinExistence type="predicted"/>
<dbReference type="InterPro" id="IPR027417">
    <property type="entry name" value="P-loop_NTPase"/>
</dbReference>
<organism evidence="3 4">
    <name type="scientific">Halomonas alimentaria</name>
    <dbReference type="NCBI Taxonomy" id="147248"/>
    <lineage>
        <taxon>Bacteria</taxon>
        <taxon>Pseudomonadati</taxon>
        <taxon>Pseudomonadota</taxon>
        <taxon>Gammaproteobacteria</taxon>
        <taxon>Oceanospirillales</taxon>
        <taxon>Halomonadaceae</taxon>
        <taxon>Halomonas</taxon>
    </lineage>
</organism>
<feature type="region of interest" description="Disordered" evidence="2">
    <location>
        <begin position="900"/>
        <end position="920"/>
    </location>
</feature>
<accession>A0A7X4W5L6</accession>
<comment type="caution">
    <text evidence="3">The sequence shown here is derived from an EMBL/GenBank/DDBJ whole genome shotgun (WGS) entry which is preliminary data.</text>
</comment>
<dbReference type="Pfam" id="PF13558">
    <property type="entry name" value="SbcC_Walker_B"/>
    <property type="match status" value="1"/>
</dbReference>
<keyword evidence="1" id="KW-0175">Coiled coil</keyword>